<dbReference type="InterPro" id="IPR000700">
    <property type="entry name" value="PAS-assoc_C"/>
</dbReference>
<feature type="domain" description="PAC" evidence="3">
    <location>
        <begin position="420"/>
        <end position="470"/>
    </location>
</feature>
<dbReference type="RefSeq" id="WP_083520177.1">
    <property type="nucleotide sequence ID" value="NZ_PDEA01000001.1"/>
</dbReference>
<evidence type="ECO:0000313" key="7">
    <source>
        <dbReference type="Proteomes" id="UP000220246"/>
    </source>
</evidence>
<keyword evidence="1" id="KW-0812">Transmembrane</keyword>
<dbReference type="NCBIfam" id="TIGR00254">
    <property type="entry name" value="GGDEF"/>
    <property type="match status" value="1"/>
</dbReference>
<name>A0A2A7UW43_COMTR</name>
<evidence type="ECO:0000313" key="6">
    <source>
        <dbReference type="EMBL" id="PEH89492.1"/>
    </source>
</evidence>
<dbReference type="Proteomes" id="UP000220246">
    <property type="component" value="Unassembled WGS sequence"/>
</dbReference>
<gene>
    <name evidence="6" type="ORF">CRM82_13580</name>
</gene>
<dbReference type="PROSITE" id="PS50883">
    <property type="entry name" value="EAL"/>
    <property type="match status" value="1"/>
</dbReference>
<evidence type="ECO:0000256" key="1">
    <source>
        <dbReference type="SAM" id="Phobius"/>
    </source>
</evidence>
<dbReference type="CDD" id="cd01948">
    <property type="entry name" value="EAL"/>
    <property type="match status" value="1"/>
</dbReference>
<dbReference type="InterPro" id="IPR043128">
    <property type="entry name" value="Rev_trsase/Diguanyl_cyclase"/>
</dbReference>
<feature type="domain" description="GGDEF" evidence="5">
    <location>
        <begin position="637"/>
        <end position="770"/>
    </location>
</feature>
<comment type="caution">
    <text evidence="6">The sequence shown here is derived from an EMBL/GenBank/DDBJ whole genome shotgun (WGS) entry which is preliminary data.</text>
</comment>
<accession>A0A2A7UW43</accession>
<dbReference type="Pfam" id="PF13426">
    <property type="entry name" value="PAS_9"/>
    <property type="match status" value="1"/>
</dbReference>
<dbReference type="Pfam" id="PF00990">
    <property type="entry name" value="GGDEF"/>
    <property type="match status" value="1"/>
</dbReference>
<reference evidence="7" key="1">
    <citation type="submission" date="2017-09" db="EMBL/GenBank/DDBJ databases">
        <title>FDA dAtabase for Regulatory Grade micrObial Sequences (FDA-ARGOS): Supporting development and validation of Infectious Disease Dx tests.</title>
        <authorList>
            <person name="Minogue T."/>
            <person name="Wolcott M."/>
            <person name="Wasieloski L."/>
            <person name="Aguilar W."/>
            <person name="Moore D."/>
            <person name="Tallon L."/>
            <person name="Sadzewicz L."/>
            <person name="Ott S."/>
            <person name="Zhao X."/>
            <person name="Nagaraj S."/>
            <person name="Vavikolanu K."/>
            <person name="Aluvathingal J."/>
            <person name="Nadendla S."/>
            <person name="Sichtig H."/>
        </authorList>
    </citation>
    <scope>NUCLEOTIDE SEQUENCE [LARGE SCALE GENOMIC DNA]</scope>
    <source>
        <strain evidence="7">FDAARGOS_394</strain>
    </source>
</reference>
<dbReference type="AlphaFoldDB" id="A0A2A7UW43"/>
<dbReference type="SUPFAM" id="SSF55073">
    <property type="entry name" value="Nucleotide cyclase"/>
    <property type="match status" value="1"/>
</dbReference>
<keyword evidence="7" id="KW-1185">Reference proteome</keyword>
<protein>
    <submittedName>
        <fullName evidence="6">Bifunctional diguanylate cyclase/phosphodiesterase</fullName>
    </submittedName>
</protein>
<dbReference type="InterPro" id="IPR000160">
    <property type="entry name" value="GGDEF_dom"/>
</dbReference>
<dbReference type="Gene3D" id="3.30.70.270">
    <property type="match status" value="1"/>
</dbReference>
<feature type="domain" description="PAS" evidence="2">
    <location>
        <begin position="121"/>
        <end position="146"/>
    </location>
</feature>
<organism evidence="6 7">
    <name type="scientific">Comamonas terrigena</name>
    <dbReference type="NCBI Taxonomy" id="32013"/>
    <lineage>
        <taxon>Bacteria</taxon>
        <taxon>Pseudomonadati</taxon>
        <taxon>Pseudomonadota</taxon>
        <taxon>Betaproteobacteria</taxon>
        <taxon>Burkholderiales</taxon>
        <taxon>Comamonadaceae</taxon>
        <taxon>Comamonas</taxon>
    </lineage>
</organism>
<dbReference type="SMART" id="SM00267">
    <property type="entry name" value="GGDEF"/>
    <property type="match status" value="1"/>
</dbReference>
<dbReference type="SMART" id="SM00052">
    <property type="entry name" value="EAL"/>
    <property type="match status" value="1"/>
</dbReference>
<dbReference type="GO" id="GO:0003824">
    <property type="term" value="F:catalytic activity"/>
    <property type="evidence" value="ECO:0007669"/>
    <property type="project" value="UniProtKB-ARBA"/>
</dbReference>
<sequence>MSASDRNPQPVPAAAARGASALWTARALWSLAMVAALLIPWLWHLLGLPSSLGQVLRLPALDWLHLSWLTSLTLMVLAARRLLPAAAAHAQHGDAHATRMDALSAAYRMLPDPAGITRVMDGRFLDVNPAFCQMMGMPWEQVIGRTNYELEIYATAQERPRLLEHLNRHGSVDHMPICVQSVALGRTVTGLISARILPIAGEDCMMFVFRDTSEEKRTHEELHAVNGLLQQAGHLAQLGVWEDTKGSGLVYWSEVCYDIHGLPRNAPLPREYINTFVAPAWRGLMRDKIKHCLRTKSDWSAEIEIIRADGRMAWMRSRGEVILDAQGQVTGLRGVMQDIDGAKRIQESLRQSEVRFERIFELVSTPMALAQCHDGSFKTINTAWEDLFGYTRYECMGKNAESLGLLPPGRWKEMPHGDAAHQEARLTARDGRPLTVLYSLRRTHFFDGDCWLVSVLDITDRKAEEERLRESEALIALTLSAAALGRWDWNLATGMISGDTQWRRLNGIEPDHTPTALGERMDRHWTELLATSDIPSINAELLRHIEEPGDAPFDATWRTSETESGRWLRSVGKIVDVDGHGRPVRMLGVTQDVTHQREQTHVLEQMAHFDALTGLANRLHLTARLKDSTRIARHDAGQLGVVYIDLDGFKPINDRLGHDVGDLLLVQVAKRLKSALRSQDCVARLGGDEFVILLNGLESRSHCEALLERIMQRLAAPYILGADTARITASMGYTLYPEDDADEDTLLRHADQAMYQAKQSGRNCVRAFDSVTERQMRAQQADTLRVREGLERGEFTLYLQPKVDMVRNRLVGVEGLARWNHPTRGVLAPGAFLPLVEGSPLDIPFGEWAVREAIQTIAQLRAQGLEVPVSVNISAGHLQQPGFAHWLITELTLHPEVPARLLDLEITESAALQDITHVAKELEQLRAVGITVSLDDFGTGYCSLTYLRQLPLDTLKIDQSFVRDMLDDQSNRTIIQGVAGLAASFGYQVIAEGVETREQSQLLQTIGCAVGQGYFFARPMPAAQLPQWHALWQASAMAADTLPA</sequence>
<feature type="transmembrane region" description="Helical" evidence="1">
    <location>
        <begin position="21"/>
        <end position="43"/>
    </location>
</feature>
<dbReference type="Gene3D" id="2.10.70.100">
    <property type="match status" value="1"/>
</dbReference>
<dbReference type="InterPro" id="IPR052155">
    <property type="entry name" value="Biofilm_reg_signaling"/>
</dbReference>
<dbReference type="SUPFAM" id="SSF55785">
    <property type="entry name" value="PYP-like sensor domain (PAS domain)"/>
    <property type="match status" value="4"/>
</dbReference>
<evidence type="ECO:0000259" key="4">
    <source>
        <dbReference type="PROSITE" id="PS50883"/>
    </source>
</evidence>
<keyword evidence="1" id="KW-0472">Membrane</keyword>
<evidence type="ECO:0000259" key="2">
    <source>
        <dbReference type="PROSITE" id="PS50112"/>
    </source>
</evidence>
<dbReference type="GeneID" id="80801649"/>
<dbReference type="EMBL" id="PDEA01000001">
    <property type="protein sequence ID" value="PEH89492.1"/>
    <property type="molecule type" value="Genomic_DNA"/>
</dbReference>
<proteinExistence type="predicted"/>
<dbReference type="FunFam" id="3.30.70.270:FF:000001">
    <property type="entry name" value="Diguanylate cyclase domain protein"/>
    <property type="match status" value="1"/>
</dbReference>
<dbReference type="InterPro" id="IPR000014">
    <property type="entry name" value="PAS"/>
</dbReference>
<dbReference type="InterPro" id="IPR029787">
    <property type="entry name" value="Nucleotide_cyclase"/>
</dbReference>
<dbReference type="Gene3D" id="3.30.450.20">
    <property type="entry name" value="PAS domain"/>
    <property type="match status" value="4"/>
</dbReference>
<dbReference type="PROSITE" id="PS50113">
    <property type="entry name" value="PAC"/>
    <property type="match status" value="2"/>
</dbReference>
<dbReference type="STRING" id="1219032.GCA_001515545_00069"/>
<dbReference type="Pfam" id="PF13188">
    <property type="entry name" value="PAS_8"/>
    <property type="match status" value="1"/>
</dbReference>
<dbReference type="InterPro" id="IPR001633">
    <property type="entry name" value="EAL_dom"/>
</dbReference>
<dbReference type="SMART" id="SM00086">
    <property type="entry name" value="PAC"/>
    <property type="match status" value="3"/>
</dbReference>
<feature type="domain" description="PAS" evidence="2">
    <location>
        <begin position="352"/>
        <end position="408"/>
    </location>
</feature>
<dbReference type="PANTHER" id="PTHR44757:SF2">
    <property type="entry name" value="BIOFILM ARCHITECTURE MAINTENANCE PROTEIN MBAA"/>
    <property type="match status" value="1"/>
</dbReference>
<dbReference type="InterPro" id="IPR035919">
    <property type="entry name" value="EAL_sf"/>
</dbReference>
<dbReference type="CDD" id="cd00130">
    <property type="entry name" value="PAS"/>
    <property type="match status" value="3"/>
</dbReference>
<dbReference type="Pfam" id="PF08447">
    <property type="entry name" value="PAS_3"/>
    <property type="match status" value="1"/>
</dbReference>
<dbReference type="PANTHER" id="PTHR44757">
    <property type="entry name" value="DIGUANYLATE CYCLASE DGCP"/>
    <property type="match status" value="1"/>
</dbReference>
<dbReference type="NCBIfam" id="TIGR00229">
    <property type="entry name" value="sensory_box"/>
    <property type="match status" value="3"/>
</dbReference>
<dbReference type="OrthoDB" id="9813903at2"/>
<dbReference type="PROSITE" id="PS50112">
    <property type="entry name" value="PAS"/>
    <property type="match status" value="2"/>
</dbReference>
<dbReference type="Pfam" id="PF00563">
    <property type="entry name" value="EAL"/>
    <property type="match status" value="1"/>
</dbReference>
<keyword evidence="1" id="KW-1133">Transmembrane helix</keyword>
<evidence type="ECO:0000259" key="5">
    <source>
        <dbReference type="PROSITE" id="PS50887"/>
    </source>
</evidence>
<dbReference type="PROSITE" id="PS50887">
    <property type="entry name" value="GGDEF"/>
    <property type="match status" value="1"/>
</dbReference>
<feature type="domain" description="EAL" evidence="4">
    <location>
        <begin position="779"/>
        <end position="1033"/>
    </location>
</feature>
<dbReference type="InterPro" id="IPR001610">
    <property type="entry name" value="PAC"/>
</dbReference>
<dbReference type="SMART" id="SM00091">
    <property type="entry name" value="PAS"/>
    <property type="match status" value="2"/>
</dbReference>
<dbReference type="SUPFAM" id="SSF141868">
    <property type="entry name" value="EAL domain-like"/>
    <property type="match status" value="1"/>
</dbReference>
<dbReference type="InterPro" id="IPR035965">
    <property type="entry name" value="PAS-like_dom_sf"/>
</dbReference>
<dbReference type="CDD" id="cd01949">
    <property type="entry name" value="GGDEF"/>
    <property type="match status" value="1"/>
</dbReference>
<feature type="domain" description="PAC" evidence="3">
    <location>
        <begin position="299"/>
        <end position="351"/>
    </location>
</feature>
<dbReference type="Gene3D" id="3.20.20.450">
    <property type="entry name" value="EAL domain"/>
    <property type="match status" value="1"/>
</dbReference>
<dbReference type="InterPro" id="IPR013655">
    <property type="entry name" value="PAS_fold_3"/>
</dbReference>
<evidence type="ECO:0000259" key="3">
    <source>
        <dbReference type="PROSITE" id="PS50113"/>
    </source>
</evidence>